<dbReference type="PROSITE" id="PS50003">
    <property type="entry name" value="PH_DOMAIN"/>
    <property type="match status" value="1"/>
</dbReference>
<dbReference type="InterPro" id="IPR024453">
    <property type="entry name" value="Peptidase_C92"/>
</dbReference>
<evidence type="ECO:0000259" key="1">
    <source>
        <dbReference type="PROSITE" id="PS50003"/>
    </source>
</evidence>
<dbReference type="AlphaFoldDB" id="A0A8S1UP71"/>
<dbReference type="Proteomes" id="UP000683925">
    <property type="component" value="Unassembled WGS sequence"/>
</dbReference>
<name>A0A8S1UP71_PAROT</name>
<dbReference type="PANTHER" id="PTHR47112:SF1">
    <property type="entry name" value="PX DOMAIN-CONTAINING PROTEIN"/>
    <property type="match status" value="1"/>
</dbReference>
<protein>
    <recommendedName>
        <fullName evidence="1">PH domain-containing protein</fullName>
    </recommendedName>
</protein>
<dbReference type="Pfam" id="PF05708">
    <property type="entry name" value="Peptidase_C92"/>
    <property type="match status" value="1"/>
</dbReference>
<proteinExistence type="predicted"/>
<dbReference type="EMBL" id="CAJJDP010000049">
    <property type="protein sequence ID" value="CAD8166860.1"/>
    <property type="molecule type" value="Genomic_DNA"/>
</dbReference>
<keyword evidence="3" id="KW-1185">Reference proteome</keyword>
<evidence type="ECO:0000313" key="2">
    <source>
        <dbReference type="EMBL" id="CAD8166860.1"/>
    </source>
</evidence>
<reference evidence="2" key="1">
    <citation type="submission" date="2021-01" db="EMBL/GenBank/DDBJ databases">
        <authorList>
            <consortium name="Genoscope - CEA"/>
            <person name="William W."/>
        </authorList>
    </citation>
    <scope>NUCLEOTIDE SEQUENCE</scope>
</reference>
<dbReference type="InterPro" id="IPR001849">
    <property type="entry name" value="PH_domain"/>
</dbReference>
<dbReference type="OrthoDB" id="285486at2759"/>
<organism evidence="2 3">
    <name type="scientific">Paramecium octaurelia</name>
    <dbReference type="NCBI Taxonomy" id="43137"/>
    <lineage>
        <taxon>Eukaryota</taxon>
        <taxon>Sar</taxon>
        <taxon>Alveolata</taxon>
        <taxon>Ciliophora</taxon>
        <taxon>Intramacronucleata</taxon>
        <taxon>Oligohymenophorea</taxon>
        <taxon>Peniculida</taxon>
        <taxon>Parameciidae</taxon>
        <taxon>Paramecium</taxon>
    </lineage>
</organism>
<comment type="caution">
    <text evidence="2">The sequence shown here is derived from an EMBL/GenBank/DDBJ whole genome shotgun (WGS) entry which is preliminary data.</text>
</comment>
<accession>A0A8S1UP71</accession>
<dbReference type="PANTHER" id="PTHR47112">
    <property type="entry name" value="PX DOMAIN-CONTAINING PROTEIN"/>
    <property type="match status" value="1"/>
</dbReference>
<dbReference type="Pfam" id="PF15413">
    <property type="entry name" value="PH_11"/>
    <property type="match status" value="1"/>
</dbReference>
<dbReference type="CDD" id="cd00821">
    <property type="entry name" value="PH"/>
    <property type="match status" value="1"/>
</dbReference>
<evidence type="ECO:0000313" key="3">
    <source>
        <dbReference type="Proteomes" id="UP000683925"/>
    </source>
</evidence>
<dbReference type="OMA" id="KGTQKEF"/>
<feature type="domain" description="PH" evidence="1">
    <location>
        <begin position="61"/>
        <end position="161"/>
    </location>
</feature>
<sequence length="376" mass="44002">MNQKNSIYGSNVYMKGLAISSKIRGQQQNQVIESEFIQNNLIKNNPNEFWFNIFYKRKQDCTPMKGRLQKKSPHFLIGFQWKYCELENRVFSYYKSDNKQELEGSLDFDLQEYQFKEIQNERNQTIQFTMTPKGTQKEFVFQSDKPENTHLWALQIKIQINDSIGNLKQLQFLIQIPKFWKNSQLKNTKVLSDCQDGDIALFKSKNSMTKVLRAVTLCEYDHICLLYRDNGQLFVFEAVSNGVGTFPWSDLTERSFVNEYEKVCIRKLNYSKRQTPEVQNKLREFITNNLGKEYGLNPGKLLQKVSLIVPPAPQGQEKQRTYFCSELVAKAYKEMGLLEQQKSSTQYFPSDFTSEKKLQLLEGATLDPEMLVIFES</sequence>
<gene>
    <name evidence="2" type="ORF">POCTA_138.1.T0490077</name>
</gene>